<dbReference type="Pfam" id="PF12937">
    <property type="entry name" value="F-box-like"/>
    <property type="match status" value="1"/>
</dbReference>
<dbReference type="PROSITE" id="PS50181">
    <property type="entry name" value="FBOX"/>
    <property type="match status" value="1"/>
</dbReference>
<dbReference type="EMBL" id="ML977042">
    <property type="protein sequence ID" value="KAF1949083.1"/>
    <property type="molecule type" value="Genomic_DNA"/>
</dbReference>
<dbReference type="SMART" id="SM00256">
    <property type="entry name" value="FBOX"/>
    <property type="match status" value="1"/>
</dbReference>
<accession>A0A6A5T8V1</accession>
<name>A0A6A5T8V1_9PLEO</name>
<dbReference type="AlphaFoldDB" id="A0A6A5T8V1"/>
<dbReference type="CDD" id="cd09917">
    <property type="entry name" value="F-box_SF"/>
    <property type="match status" value="1"/>
</dbReference>
<evidence type="ECO:0000313" key="3">
    <source>
        <dbReference type="Proteomes" id="UP000800035"/>
    </source>
</evidence>
<organism evidence="2 3">
    <name type="scientific">Byssothecium circinans</name>
    <dbReference type="NCBI Taxonomy" id="147558"/>
    <lineage>
        <taxon>Eukaryota</taxon>
        <taxon>Fungi</taxon>
        <taxon>Dikarya</taxon>
        <taxon>Ascomycota</taxon>
        <taxon>Pezizomycotina</taxon>
        <taxon>Dothideomycetes</taxon>
        <taxon>Pleosporomycetidae</taxon>
        <taxon>Pleosporales</taxon>
        <taxon>Massarineae</taxon>
        <taxon>Massarinaceae</taxon>
        <taxon>Byssothecium</taxon>
    </lineage>
</organism>
<evidence type="ECO:0000313" key="2">
    <source>
        <dbReference type="EMBL" id="KAF1949083.1"/>
    </source>
</evidence>
<dbReference type="Gene3D" id="1.20.1280.50">
    <property type="match status" value="1"/>
</dbReference>
<dbReference type="SUPFAM" id="SSF81383">
    <property type="entry name" value="F-box domain"/>
    <property type="match status" value="1"/>
</dbReference>
<dbReference type="OrthoDB" id="3799413at2759"/>
<proteinExistence type="predicted"/>
<dbReference type="InterPro" id="IPR036047">
    <property type="entry name" value="F-box-like_dom_sf"/>
</dbReference>
<keyword evidence="3" id="KW-1185">Reference proteome</keyword>
<feature type="domain" description="F-box" evidence="1">
    <location>
        <begin position="25"/>
        <end position="86"/>
    </location>
</feature>
<sequence>MTTEQTPTAMIDPTAVIDPITPERYCAIGGLPAELLTMVFEHLEPKDIKAARRACRGFRDCAWKALVRLIHTTTFDMRSKESWENLVQVSKKKELAPYVRELRFGSGFTPKSFPTRYKFKGSGRYADATKYLSKATPAYLKGFRKNENNNIMHSILWEEDVVAETWEQEKVSVAQN</sequence>
<protein>
    <recommendedName>
        <fullName evidence="1">F-box domain-containing protein</fullName>
    </recommendedName>
</protein>
<reference evidence="2" key="1">
    <citation type="journal article" date="2020" name="Stud. Mycol.">
        <title>101 Dothideomycetes genomes: a test case for predicting lifestyles and emergence of pathogens.</title>
        <authorList>
            <person name="Haridas S."/>
            <person name="Albert R."/>
            <person name="Binder M."/>
            <person name="Bloem J."/>
            <person name="Labutti K."/>
            <person name="Salamov A."/>
            <person name="Andreopoulos B."/>
            <person name="Baker S."/>
            <person name="Barry K."/>
            <person name="Bills G."/>
            <person name="Bluhm B."/>
            <person name="Cannon C."/>
            <person name="Castanera R."/>
            <person name="Culley D."/>
            <person name="Daum C."/>
            <person name="Ezra D."/>
            <person name="Gonzalez J."/>
            <person name="Henrissat B."/>
            <person name="Kuo A."/>
            <person name="Liang C."/>
            <person name="Lipzen A."/>
            <person name="Lutzoni F."/>
            <person name="Magnuson J."/>
            <person name="Mondo S."/>
            <person name="Nolan M."/>
            <person name="Ohm R."/>
            <person name="Pangilinan J."/>
            <person name="Park H.-J."/>
            <person name="Ramirez L."/>
            <person name="Alfaro M."/>
            <person name="Sun H."/>
            <person name="Tritt A."/>
            <person name="Yoshinaga Y."/>
            <person name="Zwiers L.-H."/>
            <person name="Turgeon B."/>
            <person name="Goodwin S."/>
            <person name="Spatafora J."/>
            <person name="Crous P."/>
            <person name="Grigoriev I."/>
        </authorList>
    </citation>
    <scope>NUCLEOTIDE SEQUENCE</scope>
    <source>
        <strain evidence="2">CBS 675.92</strain>
    </source>
</reference>
<dbReference type="InterPro" id="IPR001810">
    <property type="entry name" value="F-box_dom"/>
</dbReference>
<dbReference type="Proteomes" id="UP000800035">
    <property type="component" value="Unassembled WGS sequence"/>
</dbReference>
<evidence type="ECO:0000259" key="1">
    <source>
        <dbReference type="PROSITE" id="PS50181"/>
    </source>
</evidence>
<gene>
    <name evidence="2" type="ORF">CC80DRAFT_555699</name>
</gene>